<feature type="region of interest" description="Disordered" evidence="1">
    <location>
        <begin position="1"/>
        <end position="35"/>
    </location>
</feature>
<accession>A0A9P7SP43</accession>
<evidence type="ECO:0000313" key="3">
    <source>
        <dbReference type="Proteomes" id="UP000784919"/>
    </source>
</evidence>
<protein>
    <submittedName>
        <fullName evidence="2">Uncharacterized protein</fullName>
    </submittedName>
</protein>
<dbReference type="AlphaFoldDB" id="A0A9P7SP43"/>
<dbReference type="EMBL" id="SRPS01000191">
    <property type="protein sequence ID" value="KAG5963533.1"/>
    <property type="molecule type" value="Genomic_DNA"/>
</dbReference>
<dbReference type="Proteomes" id="UP000784919">
    <property type="component" value="Unassembled WGS sequence"/>
</dbReference>
<name>A0A9P7SP43_9HYPO</name>
<sequence>MLSEKEEGEKLRSYGKDQQILEGERPVRNQPGKNRKLEALGLLSLDSRGSSLDARSVELGAPQVSDYYLAGSEQAVPFQNRLTR</sequence>
<feature type="compositionally biased region" description="Basic and acidic residues" evidence="1">
    <location>
        <begin position="1"/>
        <end position="15"/>
    </location>
</feature>
<proteinExistence type="predicted"/>
<evidence type="ECO:0000313" key="2">
    <source>
        <dbReference type="EMBL" id="KAG5963533.1"/>
    </source>
</evidence>
<gene>
    <name evidence="2" type="ORF">E4U56_002710</name>
</gene>
<organism evidence="2 3">
    <name type="scientific">Claviceps arundinis</name>
    <dbReference type="NCBI Taxonomy" id="1623583"/>
    <lineage>
        <taxon>Eukaryota</taxon>
        <taxon>Fungi</taxon>
        <taxon>Dikarya</taxon>
        <taxon>Ascomycota</taxon>
        <taxon>Pezizomycotina</taxon>
        <taxon>Sordariomycetes</taxon>
        <taxon>Hypocreomycetidae</taxon>
        <taxon>Hypocreales</taxon>
        <taxon>Clavicipitaceae</taxon>
        <taxon>Claviceps</taxon>
    </lineage>
</organism>
<comment type="caution">
    <text evidence="2">The sequence shown here is derived from an EMBL/GenBank/DDBJ whole genome shotgun (WGS) entry which is preliminary data.</text>
</comment>
<reference evidence="2" key="1">
    <citation type="journal article" date="2020" name="bioRxiv">
        <title>Whole genome comparisons of ergot fungi reveals the divergence and evolution of species within the genus Claviceps are the result of varying mechanisms driving genome evolution and host range expansion.</title>
        <authorList>
            <person name="Wyka S.A."/>
            <person name="Mondo S.J."/>
            <person name="Liu M."/>
            <person name="Dettman J."/>
            <person name="Nalam V."/>
            <person name="Broders K.D."/>
        </authorList>
    </citation>
    <scope>NUCLEOTIDE SEQUENCE</scope>
    <source>
        <strain evidence="2">CCC 1102</strain>
    </source>
</reference>
<evidence type="ECO:0000256" key="1">
    <source>
        <dbReference type="SAM" id="MobiDB-lite"/>
    </source>
</evidence>